<evidence type="ECO:0000256" key="1">
    <source>
        <dbReference type="PIRSR" id="PIRSR011561-1"/>
    </source>
</evidence>
<dbReference type="Pfam" id="PF05870">
    <property type="entry name" value="PA_decarbox"/>
    <property type="match status" value="1"/>
</dbReference>
<evidence type="ECO:0000313" key="3">
    <source>
        <dbReference type="Proteomes" id="UP000293562"/>
    </source>
</evidence>
<dbReference type="Proteomes" id="UP000293562">
    <property type="component" value="Unassembled WGS sequence"/>
</dbReference>
<dbReference type="CDD" id="cd14241">
    <property type="entry name" value="PAD"/>
    <property type="match status" value="1"/>
</dbReference>
<organism evidence="2 3">
    <name type="scientific">Ancylomarina subtilis</name>
    <dbReference type="NCBI Taxonomy" id="1639035"/>
    <lineage>
        <taxon>Bacteria</taxon>
        <taxon>Pseudomonadati</taxon>
        <taxon>Bacteroidota</taxon>
        <taxon>Bacteroidia</taxon>
        <taxon>Marinilabiliales</taxon>
        <taxon>Marinifilaceae</taxon>
        <taxon>Ancylomarina</taxon>
    </lineage>
</organism>
<accession>A0A4Q7VJP9</accession>
<sequence>MKDLLGAHFIYEYENSWKYELYIKNEETIDYRIHTGMVAGRWVRDQKVDMVKLTKGVYKLSWTEPTGTDVVVELMPEEKRLHGMIFFPKWVEEHPEITVCYQNDFISLMHESREKFETYPKHLVGEFATIIFAENCGINNEKVISCAPYDGMIADIIAGKIVN</sequence>
<dbReference type="AlphaFoldDB" id="A0A4Q7VJP9"/>
<protein>
    <submittedName>
        <fullName evidence="2">Phenolic acid decarboxylase</fullName>
    </submittedName>
</protein>
<dbReference type="SUPFAM" id="SSF50814">
    <property type="entry name" value="Lipocalins"/>
    <property type="match status" value="1"/>
</dbReference>
<reference evidence="2 3" key="1">
    <citation type="submission" date="2019-02" db="EMBL/GenBank/DDBJ databases">
        <title>Genomic Encyclopedia of Type Strains, Phase IV (KMG-IV): sequencing the most valuable type-strain genomes for metagenomic binning, comparative biology and taxonomic classification.</title>
        <authorList>
            <person name="Goeker M."/>
        </authorList>
    </citation>
    <scope>NUCLEOTIDE SEQUENCE [LARGE SCALE GENOMIC DNA]</scope>
    <source>
        <strain evidence="2 3">DSM 28825</strain>
    </source>
</reference>
<name>A0A4Q7VJP9_9BACT</name>
<dbReference type="Gene3D" id="2.40.128.20">
    <property type="match status" value="1"/>
</dbReference>
<dbReference type="OrthoDB" id="1623004at2"/>
<dbReference type="InterPro" id="IPR008729">
    <property type="entry name" value="PA_de_COase"/>
</dbReference>
<dbReference type="PANTHER" id="PTHR40087">
    <property type="entry name" value="PHENOLIC ACID DECARBOXYLASE PADC"/>
    <property type="match status" value="1"/>
</dbReference>
<gene>
    <name evidence="2" type="ORF">EV201_1079</name>
</gene>
<keyword evidence="3" id="KW-1185">Reference proteome</keyword>
<dbReference type="PANTHER" id="PTHR40087:SF1">
    <property type="entry name" value="PHENOLIC ACID DECARBOXYLASE PADC"/>
    <property type="match status" value="1"/>
</dbReference>
<comment type="caution">
    <text evidence="2">The sequence shown here is derived from an EMBL/GenBank/DDBJ whole genome shotgun (WGS) entry which is preliminary data.</text>
</comment>
<feature type="active site" description="Proton donor" evidence="1">
    <location>
        <position position="19"/>
    </location>
</feature>
<dbReference type="EMBL" id="SHKN01000001">
    <property type="protein sequence ID" value="RZT96441.1"/>
    <property type="molecule type" value="Genomic_DNA"/>
</dbReference>
<dbReference type="GO" id="GO:0016831">
    <property type="term" value="F:carboxy-lyase activity"/>
    <property type="evidence" value="ECO:0007669"/>
    <property type="project" value="InterPro"/>
</dbReference>
<proteinExistence type="predicted"/>
<evidence type="ECO:0000313" key="2">
    <source>
        <dbReference type="EMBL" id="RZT96441.1"/>
    </source>
</evidence>
<dbReference type="PIRSF" id="PIRSF011561">
    <property type="entry name" value="PAD"/>
    <property type="match status" value="1"/>
</dbReference>
<feature type="active site" description="Proton acceptor" evidence="1">
    <location>
        <position position="64"/>
    </location>
</feature>
<dbReference type="InterPro" id="IPR012674">
    <property type="entry name" value="Calycin"/>
</dbReference>
<dbReference type="RefSeq" id="WP_130306318.1">
    <property type="nucleotide sequence ID" value="NZ_SHKN01000001.1"/>
</dbReference>